<dbReference type="SUPFAM" id="SSF52096">
    <property type="entry name" value="ClpP/crotonase"/>
    <property type="match status" value="1"/>
</dbReference>
<evidence type="ECO:0000313" key="4">
    <source>
        <dbReference type="EMBL" id="NYJ35460.1"/>
    </source>
</evidence>
<comment type="caution">
    <text evidence="4">The sequence shown here is derived from an EMBL/GenBank/DDBJ whole genome shotgun (WGS) entry which is preliminary data.</text>
</comment>
<dbReference type="Proteomes" id="UP000572051">
    <property type="component" value="Unassembled WGS sequence"/>
</dbReference>
<dbReference type="PANTHER" id="PTHR11941">
    <property type="entry name" value="ENOYL-COA HYDRATASE-RELATED"/>
    <property type="match status" value="1"/>
</dbReference>
<evidence type="ECO:0000256" key="2">
    <source>
        <dbReference type="ARBA" id="ARBA00023239"/>
    </source>
</evidence>
<dbReference type="InterPro" id="IPR001753">
    <property type="entry name" value="Enoyl-CoA_hydra/iso"/>
</dbReference>
<dbReference type="InterPro" id="IPR018376">
    <property type="entry name" value="Enoyl-CoA_hyd/isom_CS"/>
</dbReference>
<name>A0A7Z0JBH5_9ACTN</name>
<dbReference type="CDD" id="cd06558">
    <property type="entry name" value="crotonase-like"/>
    <property type="match status" value="1"/>
</dbReference>
<gene>
    <name evidence="4" type="ORF">HNR10_003341</name>
</gene>
<dbReference type="EMBL" id="JACCFS010000001">
    <property type="protein sequence ID" value="NYJ35460.1"/>
    <property type="molecule type" value="Genomic_DNA"/>
</dbReference>
<keyword evidence="5" id="KW-1185">Reference proteome</keyword>
<dbReference type="PANTHER" id="PTHR11941:SF127">
    <property type="entry name" value="ENOYL-COA HYDRATASE ECHA18 (ENOYL HYDRASE) (UNSATURATED ACYL-COA HYDRATASE) (CROTONASE)-RELATED"/>
    <property type="match status" value="1"/>
</dbReference>
<dbReference type="InterPro" id="IPR029045">
    <property type="entry name" value="ClpP/crotonase-like_dom_sf"/>
</dbReference>
<dbReference type="Gene3D" id="3.90.226.10">
    <property type="entry name" value="2-enoyl-CoA Hydratase, Chain A, domain 1"/>
    <property type="match status" value="1"/>
</dbReference>
<reference evidence="4 5" key="1">
    <citation type="submission" date="2020-07" db="EMBL/GenBank/DDBJ databases">
        <title>Sequencing the genomes of 1000 actinobacteria strains.</title>
        <authorList>
            <person name="Klenk H.-P."/>
        </authorList>
    </citation>
    <scope>NUCLEOTIDE SEQUENCE [LARGE SCALE GENOMIC DNA]</scope>
    <source>
        <strain evidence="4 5">DSM 44442</strain>
    </source>
</reference>
<sequence>MPTAPTIDLTTSGTTATLRIDHPQRKNAMTAHMWGLLPRLLEPLAKDPSVRVVVLTGAGTDFCAGADISELTAGADGTAGGGAVDVDAAGARVLDDRLAEAAGEALAAFPKPTIAMVDGLCVGGGCLLATACDLRVGTPRTRVGVPAAKLGVVYPASSLRRIVALAGPSTAKRLLFTADLLGAEEALRTGLLDEVVPESELAHHVTGLAATVGDRSQVSVRAAKSLVDAIGAGGLTPDLARSWDEEAVRSGDLHEGITAFLERRPARFAAPPS</sequence>
<dbReference type="GO" id="GO:0016829">
    <property type="term" value="F:lyase activity"/>
    <property type="evidence" value="ECO:0007669"/>
    <property type="project" value="UniProtKB-KW"/>
</dbReference>
<evidence type="ECO:0000313" key="5">
    <source>
        <dbReference type="Proteomes" id="UP000572051"/>
    </source>
</evidence>
<keyword evidence="2" id="KW-0456">Lyase</keyword>
<dbReference type="PROSITE" id="PS00166">
    <property type="entry name" value="ENOYL_COA_HYDRATASE"/>
    <property type="match status" value="1"/>
</dbReference>
<dbReference type="InterPro" id="IPR014748">
    <property type="entry name" value="Enoyl-CoA_hydra_C"/>
</dbReference>
<accession>A0A7Z0JBH5</accession>
<dbReference type="RefSeq" id="WP_179824620.1">
    <property type="nucleotide sequence ID" value="NZ_JACCFS010000001.1"/>
</dbReference>
<organism evidence="4 5">
    <name type="scientific">Nocardiopsis aegyptia</name>
    <dbReference type="NCBI Taxonomy" id="220378"/>
    <lineage>
        <taxon>Bacteria</taxon>
        <taxon>Bacillati</taxon>
        <taxon>Actinomycetota</taxon>
        <taxon>Actinomycetes</taxon>
        <taxon>Streptosporangiales</taxon>
        <taxon>Nocardiopsidaceae</taxon>
        <taxon>Nocardiopsis</taxon>
    </lineage>
</organism>
<dbReference type="AlphaFoldDB" id="A0A7Z0JBH5"/>
<dbReference type="Pfam" id="PF00378">
    <property type="entry name" value="ECH_1"/>
    <property type="match status" value="1"/>
</dbReference>
<protein>
    <submittedName>
        <fullName evidence="4">Enoyl-CoA hydratase/carnithine racemase</fullName>
    </submittedName>
</protein>
<evidence type="ECO:0000256" key="1">
    <source>
        <dbReference type="ARBA" id="ARBA00005254"/>
    </source>
</evidence>
<proteinExistence type="inferred from homology"/>
<evidence type="ECO:0000256" key="3">
    <source>
        <dbReference type="RuleBase" id="RU003707"/>
    </source>
</evidence>
<comment type="similarity">
    <text evidence="1 3">Belongs to the enoyl-CoA hydratase/isomerase family.</text>
</comment>
<dbReference type="Gene3D" id="1.10.12.10">
    <property type="entry name" value="Lyase 2-enoyl-coa Hydratase, Chain A, domain 2"/>
    <property type="match status" value="1"/>
</dbReference>
<dbReference type="GO" id="GO:0006635">
    <property type="term" value="P:fatty acid beta-oxidation"/>
    <property type="evidence" value="ECO:0007669"/>
    <property type="project" value="TreeGrafter"/>
</dbReference>